<evidence type="ECO:0000256" key="4">
    <source>
        <dbReference type="SAM" id="SignalP"/>
    </source>
</evidence>
<dbReference type="InterPro" id="IPR038606">
    <property type="entry name" value="To_sf"/>
</dbReference>
<evidence type="ECO:0000256" key="2">
    <source>
        <dbReference type="ARBA" id="ARBA00023108"/>
    </source>
</evidence>
<reference evidence="5" key="1">
    <citation type="journal article" date="2011" name="Gene">
        <title>A novel gene from the takeout family involved in termite trail-following behavior.</title>
        <authorList>
            <person name="Schwinghammer M.A."/>
            <person name="Zhou X."/>
            <person name="Kambhampati S."/>
            <person name="Bennett G.W."/>
            <person name="Scharf M.E."/>
        </authorList>
    </citation>
    <scope>NUCLEOTIDE SEQUENCE</scope>
</reference>
<dbReference type="PANTHER" id="PTHR11008">
    <property type="entry name" value="PROTEIN TAKEOUT-LIKE PROTEIN"/>
    <property type="match status" value="1"/>
</dbReference>
<dbReference type="GO" id="GO:0007623">
    <property type="term" value="P:circadian rhythm"/>
    <property type="evidence" value="ECO:0007669"/>
    <property type="project" value="UniProtKB-ARBA"/>
</dbReference>
<feature type="chain" id="PRO_5003143528" evidence="4">
    <location>
        <begin position="17"/>
        <end position="283"/>
    </location>
</feature>
<accession>E1AS12</accession>
<dbReference type="SMART" id="SM00700">
    <property type="entry name" value="JHBP"/>
    <property type="match status" value="1"/>
</dbReference>
<evidence type="ECO:0000256" key="1">
    <source>
        <dbReference type="ARBA" id="ARBA00022729"/>
    </source>
</evidence>
<dbReference type="Gene3D" id="3.15.10.30">
    <property type="entry name" value="Haemolymph juvenile hormone binding protein"/>
    <property type="match status" value="1"/>
</dbReference>
<proteinExistence type="evidence at transcript level"/>
<dbReference type="FunFam" id="3.15.10.30:FF:000001">
    <property type="entry name" value="Takeout-like protein 1"/>
    <property type="match status" value="1"/>
</dbReference>
<dbReference type="PANTHER" id="PTHR11008:SF18">
    <property type="entry name" value="BCDNA.GH05536-RELATED"/>
    <property type="match status" value="1"/>
</dbReference>
<sequence>MLQFVLAALLATSTLAAPSVSVQWPSIFEPCDNSGPDFGDCAKHNLQTAVLNFSAGIFKPCATSRPDFGDCAKQNLQTAVLNFSAGVPELDIPPFDPIFVPVVLLDYKRENAEGKMIVRNTKVYGLKDGEILDFRANLSDPSNLLIEVDFRLPSVFVEGQYKAQGKIVGFPLGGKGVYNISLSEVTGTWGVQGELVTIAGDQYLQVRHVNILPEVGDMKIYASNLFTGNEELNNAALQFVNTYWPAFYKEMLPFAAKGWDEFLSGVLNKLFLQVPFNTIFPAN</sequence>
<organism evidence="5">
    <name type="scientific">Reticulitermes flavipes</name>
    <name type="common">Eastern subterranean termite</name>
    <dbReference type="NCBI Taxonomy" id="36989"/>
    <lineage>
        <taxon>Eukaryota</taxon>
        <taxon>Metazoa</taxon>
        <taxon>Ecdysozoa</taxon>
        <taxon>Arthropoda</taxon>
        <taxon>Hexapoda</taxon>
        <taxon>Insecta</taxon>
        <taxon>Pterygota</taxon>
        <taxon>Neoptera</taxon>
        <taxon>Polyneoptera</taxon>
        <taxon>Dictyoptera</taxon>
        <taxon>Blattodea</taxon>
        <taxon>Blattoidea</taxon>
        <taxon>Termitoidae</taxon>
        <taxon>Rhinotermitidae</taxon>
        <taxon>Reticulitermes</taxon>
        <taxon>Reticulitermes</taxon>
    </lineage>
</organism>
<keyword evidence="1 4" id="KW-0732">Signal</keyword>
<evidence type="ECO:0000313" key="5">
    <source>
        <dbReference type="EMBL" id="ADM18966.1"/>
    </source>
</evidence>
<protein>
    <submittedName>
        <fullName evidence="5">Deviate</fullName>
    </submittedName>
</protein>
<keyword evidence="2" id="KW-0090">Biological rhythms</keyword>
<dbReference type="InterPro" id="IPR010562">
    <property type="entry name" value="Haemolymph_juvenile_hormone-bd"/>
</dbReference>
<feature type="signal peptide" evidence="4">
    <location>
        <begin position="1"/>
        <end position="16"/>
    </location>
</feature>
<dbReference type="AlphaFoldDB" id="E1AS12"/>
<comment type="similarity">
    <text evidence="3">Belongs to the TO family.</text>
</comment>
<name>E1AS12_RETFL</name>
<evidence type="ECO:0000256" key="3">
    <source>
        <dbReference type="ARBA" id="ARBA00060902"/>
    </source>
</evidence>
<dbReference type="EMBL" id="HQ003932">
    <property type="protein sequence ID" value="ADM18966.1"/>
    <property type="molecule type" value="mRNA"/>
</dbReference>
<dbReference type="GO" id="GO:0005615">
    <property type="term" value="C:extracellular space"/>
    <property type="evidence" value="ECO:0007669"/>
    <property type="project" value="TreeGrafter"/>
</dbReference>
<dbReference type="Pfam" id="PF06585">
    <property type="entry name" value="JHBP"/>
    <property type="match status" value="1"/>
</dbReference>